<evidence type="ECO:0000256" key="2">
    <source>
        <dbReference type="SAM" id="Phobius"/>
    </source>
</evidence>
<gene>
    <name evidence="3" type="ORF">P3T76_012614</name>
</gene>
<protein>
    <recommendedName>
        <fullName evidence="5">Transmembrane protein</fullName>
    </recommendedName>
</protein>
<dbReference type="AlphaFoldDB" id="A0AAD9G4S2"/>
<proteinExistence type="predicted"/>
<feature type="compositionally biased region" description="Polar residues" evidence="1">
    <location>
        <begin position="176"/>
        <end position="191"/>
    </location>
</feature>
<keyword evidence="2" id="KW-0472">Membrane</keyword>
<keyword evidence="2" id="KW-1133">Transmembrane helix</keyword>
<feature type="transmembrane region" description="Helical" evidence="2">
    <location>
        <begin position="336"/>
        <end position="355"/>
    </location>
</feature>
<dbReference type="EMBL" id="JASMQC010000031">
    <property type="protein sequence ID" value="KAK1932114.1"/>
    <property type="molecule type" value="Genomic_DNA"/>
</dbReference>
<reference evidence="3" key="1">
    <citation type="submission" date="2023-08" db="EMBL/GenBank/DDBJ databases">
        <title>Reference Genome Resource for the Citrus Pathogen Phytophthora citrophthora.</title>
        <authorList>
            <person name="Moller H."/>
            <person name="Coetzee B."/>
            <person name="Rose L.J."/>
            <person name="Van Niekerk J.M."/>
        </authorList>
    </citation>
    <scope>NUCLEOTIDE SEQUENCE</scope>
    <source>
        <strain evidence="3">STE-U-9442</strain>
    </source>
</reference>
<evidence type="ECO:0000313" key="4">
    <source>
        <dbReference type="Proteomes" id="UP001259832"/>
    </source>
</evidence>
<feature type="compositionally biased region" description="Low complexity" evidence="1">
    <location>
        <begin position="209"/>
        <end position="222"/>
    </location>
</feature>
<feature type="compositionally biased region" description="Polar residues" evidence="1">
    <location>
        <begin position="227"/>
        <end position="241"/>
    </location>
</feature>
<keyword evidence="4" id="KW-1185">Reference proteome</keyword>
<feature type="compositionally biased region" description="Polar residues" evidence="1">
    <location>
        <begin position="14"/>
        <end position="36"/>
    </location>
</feature>
<feature type="region of interest" description="Disordered" evidence="1">
    <location>
        <begin position="1"/>
        <end position="89"/>
    </location>
</feature>
<accession>A0AAD9G4S2</accession>
<keyword evidence="2" id="KW-0812">Transmembrane</keyword>
<comment type="caution">
    <text evidence="3">The sequence shown here is derived from an EMBL/GenBank/DDBJ whole genome shotgun (WGS) entry which is preliminary data.</text>
</comment>
<organism evidence="3 4">
    <name type="scientific">Phytophthora citrophthora</name>
    <dbReference type="NCBI Taxonomy" id="4793"/>
    <lineage>
        <taxon>Eukaryota</taxon>
        <taxon>Sar</taxon>
        <taxon>Stramenopiles</taxon>
        <taxon>Oomycota</taxon>
        <taxon>Peronosporomycetes</taxon>
        <taxon>Peronosporales</taxon>
        <taxon>Peronosporaceae</taxon>
        <taxon>Phytophthora</taxon>
    </lineage>
</organism>
<sequence length="431" mass="46251">MAQDSDLASGDATDAQTVDSSISSANLRPETQTHTLTSVTSSGTSSVSRNNRSNMGVPTASSLSSDALPRPHSHVQRSTSDTEVEGSRGYDQVLRGLVGRSNSASFDPEHVPEDAELLRQRLLAAALSTPVSGDAVSSRLLQALPQLSINQFLQDLNNQTPNWRGFAAGRQDVEDNSAQADETGTLLSTQGVDRGLEEGSSSRSRRRLSSGSSLYSMSSSGEFEPSINHTPQPGTTGNGTETAVPAQPTVRVGNSTRGRRNSEDESDDQTAMDELQALFRRCHNSLPFVALFLIYFAYQHATGILVFAVGTVAVMGLDQRMRAQVALKDKANSWHLLGIVAMCAIDMIALCSIDGQPNPLRHFSQIFESETTDGSSSDSDSGHLSSGGVFWQVLWTVLVNGMLDIVYAAVDTTFSFNNLVLTVLGRTRFSD</sequence>
<feature type="transmembrane region" description="Helical" evidence="2">
    <location>
        <begin position="288"/>
        <end position="315"/>
    </location>
</feature>
<feature type="transmembrane region" description="Helical" evidence="2">
    <location>
        <begin position="389"/>
        <end position="410"/>
    </location>
</feature>
<evidence type="ECO:0000313" key="3">
    <source>
        <dbReference type="EMBL" id="KAK1932114.1"/>
    </source>
</evidence>
<feature type="region of interest" description="Disordered" evidence="1">
    <location>
        <begin position="173"/>
        <end position="269"/>
    </location>
</feature>
<name>A0AAD9G4S2_9STRA</name>
<dbReference type="Proteomes" id="UP001259832">
    <property type="component" value="Unassembled WGS sequence"/>
</dbReference>
<feature type="compositionally biased region" description="Low complexity" evidence="1">
    <location>
        <begin position="37"/>
        <end position="57"/>
    </location>
</feature>
<evidence type="ECO:0008006" key="5">
    <source>
        <dbReference type="Google" id="ProtNLM"/>
    </source>
</evidence>
<evidence type="ECO:0000256" key="1">
    <source>
        <dbReference type="SAM" id="MobiDB-lite"/>
    </source>
</evidence>